<dbReference type="Pfam" id="PF13340">
    <property type="entry name" value="DUF4096"/>
    <property type="match status" value="1"/>
</dbReference>
<feature type="domain" description="Transposase IS4-like" evidence="1">
    <location>
        <begin position="112"/>
        <end position="266"/>
    </location>
</feature>
<evidence type="ECO:0000259" key="2">
    <source>
        <dbReference type="Pfam" id="PF13340"/>
    </source>
</evidence>
<reference evidence="3" key="1">
    <citation type="submission" date="2020-02" db="EMBL/GenBank/DDBJ databases">
        <authorList>
            <person name="Meier V. D."/>
        </authorList>
    </citation>
    <scope>NUCLEOTIDE SEQUENCE</scope>
    <source>
        <strain evidence="3">AVDCRST_MAG40</strain>
    </source>
</reference>
<dbReference type="GO" id="GO:0006313">
    <property type="term" value="P:DNA transposition"/>
    <property type="evidence" value="ECO:0007669"/>
    <property type="project" value="InterPro"/>
</dbReference>
<name>A0A6J4L2Y9_9BACT</name>
<dbReference type="PANTHER" id="PTHR30007">
    <property type="entry name" value="PHP DOMAIN PROTEIN"/>
    <property type="match status" value="1"/>
</dbReference>
<accession>A0A6J4L2Y9</accession>
<dbReference type="GO" id="GO:0003677">
    <property type="term" value="F:DNA binding"/>
    <property type="evidence" value="ECO:0007669"/>
    <property type="project" value="InterPro"/>
</dbReference>
<dbReference type="InterPro" id="IPR002559">
    <property type="entry name" value="Transposase_11"/>
</dbReference>
<dbReference type="GO" id="GO:0004803">
    <property type="term" value="F:transposase activity"/>
    <property type="evidence" value="ECO:0007669"/>
    <property type="project" value="InterPro"/>
</dbReference>
<proteinExistence type="predicted"/>
<gene>
    <name evidence="3" type="ORF">AVDCRST_MAG40-1531</name>
</gene>
<protein>
    <submittedName>
        <fullName evidence="3">Mobile element protein</fullName>
    </submittedName>
</protein>
<organism evidence="3">
    <name type="scientific">uncultured Gemmatimonadaceae bacterium</name>
    <dbReference type="NCBI Taxonomy" id="246130"/>
    <lineage>
        <taxon>Bacteria</taxon>
        <taxon>Pseudomonadati</taxon>
        <taxon>Gemmatimonadota</taxon>
        <taxon>Gemmatimonadia</taxon>
        <taxon>Gemmatimonadales</taxon>
        <taxon>Gemmatimonadaceae</taxon>
        <taxon>environmental samples</taxon>
    </lineage>
</organism>
<dbReference type="NCBIfam" id="NF033580">
    <property type="entry name" value="transpos_IS5_3"/>
    <property type="match status" value="1"/>
</dbReference>
<dbReference type="Pfam" id="PF01609">
    <property type="entry name" value="DDE_Tnp_1"/>
    <property type="match status" value="1"/>
</dbReference>
<evidence type="ECO:0000313" key="3">
    <source>
        <dbReference type="EMBL" id="CAA9322633.1"/>
    </source>
</evidence>
<dbReference type="AlphaFoldDB" id="A0A6J4L2Y9"/>
<feature type="domain" description="Insertion element IS402-like" evidence="2">
    <location>
        <begin position="23"/>
        <end position="95"/>
    </location>
</feature>
<dbReference type="InterPro" id="IPR025161">
    <property type="entry name" value="IS402-like_dom"/>
</dbReference>
<dbReference type="EMBL" id="CADCTX010000483">
    <property type="protein sequence ID" value="CAA9322633.1"/>
    <property type="molecule type" value="Genomic_DNA"/>
</dbReference>
<dbReference type="PANTHER" id="PTHR30007:SF0">
    <property type="entry name" value="TRANSPOSASE"/>
    <property type="match status" value="1"/>
</dbReference>
<evidence type="ECO:0000259" key="1">
    <source>
        <dbReference type="Pfam" id="PF01609"/>
    </source>
</evidence>
<sequence length="283" mass="31882">MPLRLQSHVVIDRRGRPGYPSDVSDEEWAFVAPYLTLCREDARQRTHPLREVFNAVRWMVRTGAQWRYMPHHFPPWAACYQQTQRWIAAGVFEALVHDLRALLRLGEGRAPEPTAVVVDGRTLQSTPESGARAGYDGHKRKKGSKLHMVVDTLGQLLTLTVTPAGEQERAQVGALLMEVQAVTGGEVELAYVDQGYTGDAPATAAAEQGVALEVVRLPEAKRGFVLLPRRWVVERSFAWLTRFRRLARDYERLPETLAGLHYLAFACLLLSRATKVFEVHNSF</sequence>